<dbReference type="Proteomes" id="UP001357223">
    <property type="component" value="Chromosome"/>
</dbReference>
<dbReference type="RefSeq" id="WP_338448121.1">
    <property type="nucleotide sequence ID" value="NZ_CP137640.1"/>
</dbReference>
<protein>
    <submittedName>
        <fullName evidence="1">Uncharacterized protein</fullName>
    </submittedName>
</protein>
<dbReference type="EMBL" id="CP137640">
    <property type="protein sequence ID" value="WVX79188.1"/>
    <property type="molecule type" value="Genomic_DNA"/>
</dbReference>
<keyword evidence="2" id="KW-1185">Reference proteome</keyword>
<gene>
    <name evidence="1" type="ORF">R4Z09_17970</name>
</gene>
<proteinExistence type="predicted"/>
<evidence type="ECO:0000313" key="2">
    <source>
        <dbReference type="Proteomes" id="UP001357223"/>
    </source>
</evidence>
<sequence length="108" mass="13116">MEINGPERRSLAQNMTLEDFFIHVATDIERQLKEWDIDYEVMVMKLEDYEFIVKYHEAYCEISFSENIIKTLQRKDPYEIDRKIWKELQNKGISIVKGKGNYIDFIMW</sequence>
<organism evidence="1 2">
    <name type="scientific">Niallia oryzisoli</name>
    <dbReference type="NCBI Taxonomy" id="1737571"/>
    <lineage>
        <taxon>Bacteria</taxon>
        <taxon>Bacillati</taxon>
        <taxon>Bacillota</taxon>
        <taxon>Bacilli</taxon>
        <taxon>Bacillales</taxon>
        <taxon>Bacillaceae</taxon>
        <taxon>Niallia</taxon>
    </lineage>
</organism>
<evidence type="ECO:0000313" key="1">
    <source>
        <dbReference type="EMBL" id="WVX79188.1"/>
    </source>
</evidence>
<name>A0ABZ2CBH9_9BACI</name>
<reference evidence="1 2" key="1">
    <citation type="submission" date="2023-10" db="EMBL/GenBank/DDBJ databases">
        <title>Niallia locisalis sp.nov. isolated from a salt pond sample.</title>
        <authorList>
            <person name="Li X.-J."/>
            <person name="Dong L."/>
        </authorList>
    </citation>
    <scope>NUCLEOTIDE SEQUENCE [LARGE SCALE GENOMIC DNA]</scope>
    <source>
        <strain evidence="1 2">DSM 29761</strain>
    </source>
</reference>
<accession>A0ABZ2CBH9</accession>